<reference evidence="2 3" key="1">
    <citation type="submission" date="2009-03" db="EMBL/GenBank/DDBJ databases">
        <title>Comparison of the complete genome sequences of Rhodococcus erythropolis PR4 and Rhodococcus opacus B4.</title>
        <authorList>
            <person name="Takarada H."/>
            <person name="Sekine M."/>
            <person name="Hosoyama A."/>
            <person name="Yamada R."/>
            <person name="Fujisawa T."/>
            <person name="Omata S."/>
            <person name="Shimizu A."/>
            <person name="Tsukatani N."/>
            <person name="Tanikawa S."/>
            <person name="Fujita N."/>
            <person name="Harayama S."/>
        </authorList>
    </citation>
    <scope>NUCLEOTIDE SEQUENCE [LARGE SCALE GENOMIC DNA]</scope>
    <source>
        <strain evidence="2 3">B4</strain>
        <plasmid evidence="2 3">pROB01</plasmid>
    </source>
</reference>
<dbReference type="PATRIC" id="fig|632772.20.peg.8057"/>
<sequence length="65" mass="7531">MRPAEPAPVPTPIRWWRLGLWSRNRLMRRSDRYEAVIVLLTVMLVLLLIPFAGTFGTATHTRLDT</sequence>
<gene>
    <name evidence="2" type="ordered locus">ROP_pROB01-03220</name>
</gene>
<keyword evidence="2" id="KW-0614">Plasmid</keyword>
<dbReference type="OrthoDB" id="4482438at2"/>
<evidence type="ECO:0000313" key="3">
    <source>
        <dbReference type="Proteomes" id="UP000002212"/>
    </source>
</evidence>
<accession>C1BD77</accession>
<dbReference type="Proteomes" id="UP000002212">
    <property type="component" value="Plasmid pROB01"/>
</dbReference>
<dbReference type="HOGENOM" id="CLU_2846989_0_0_11"/>
<geneLocation type="plasmid" evidence="2 3">
    <name>pROB01</name>
</geneLocation>
<evidence type="ECO:0000256" key="1">
    <source>
        <dbReference type="SAM" id="Phobius"/>
    </source>
</evidence>
<organism evidence="2 3">
    <name type="scientific">Rhodococcus opacus (strain B4)</name>
    <dbReference type="NCBI Taxonomy" id="632772"/>
    <lineage>
        <taxon>Bacteria</taxon>
        <taxon>Bacillati</taxon>
        <taxon>Actinomycetota</taxon>
        <taxon>Actinomycetes</taxon>
        <taxon>Mycobacteriales</taxon>
        <taxon>Nocardiaceae</taxon>
        <taxon>Rhodococcus</taxon>
    </lineage>
</organism>
<dbReference type="EMBL" id="AP011116">
    <property type="protein sequence ID" value="BAH55821.1"/>
    <property type="molecule type" value="Genomic_DNA"/>
</dbReference>
<keyword evidence="1" id="KW-1133">Transmembrane helix</keyword>
<feature type="transmembrane region" description="Helical" evidence="1">
    <location>
        <begin position="33"/>
        <end position="55"/>
    </location>
</feature>
<name>C1BD77_RHOOB</name>
<dbReference type="AlphaFoldDB" id="C1BD77"/>
<evidence type="ECO:0000313" key="2">
    <source>
        <dbReference type="EMBL" id="BAH55821.1"/>
    </source>
</evidence>
<proteinExistence type="predicted"/>
<protein>
    <submittedName>
        <fullName evidence="2">Hypothetical membrane protein</fullName>
    </submittedName>
</protein>
<keyword evidence="1" id="KW-0472">Membrane</keyword>
<keyword evidence="1" id="KW-0812">Transmembrane</keyword>
<dbReference type="KEGG" id="rop:ROP_pROB01-03220"/>